<reference evidence="3" key="1">
    <citation type="journal article" date="2021" name="Int. J. Syst. Evol. Microbiol.">
        <title>Actinocatenispora comari sp. nov., an endophytic actinomycete isolated from aerial parts of Comarum salesowianum.</title>
        <authorList>
            <person name="Oyunbileg N."/>
            <person name="Iizaka Y."/>
            <person name="Hamada M."/>
            <person name="Davaapurev B.O."/>
            <person name="Fukumoto A."/>
            <person name="Tsetseg B."/>
            <person name="Kato F."/>
            <person name="Tamura T."/>
            <person name="Batkhuu J."/>
            <person name="Anzai Y."/>
        </authorList>
    </citation>
    <scope>NUCLEOTIDE SEQUENCE [LARGE SCALE GENOMIC DNA]</scope>
    <source>
        <strain evidence="3">NUM-2625</strain>
    </source>
</reference>
<comment type="caution">
    <text evidence="2">The sequence shown here is derived from an EMBL/GenBank/DDBJ whole genome shotgun (WGS) entry which is preliminary data.</text>
</comment>
<feature type="domain" description="HTH cro/C1-type" evidence="1">
    <location>
        <begin position="28"/>
        <end position="82"/>
    </location>
</feature>
<dbReference type="Pfam" id="PF13560">
    <property type="entry name" value="HTH_31"/>
    <property type="match status" value="1"/>
</dbReference>
<dbReference type="RefSeq" id="WP_207123997.1">
    <property type="nucleotide sequence ID" value="NZ_BOPO01000021.1"/>
</dbReference>
<dbReference type="InterPro" id="IPR001387">
    <property type="entry name" value="Cro/C1-type_HTH"/>
</dbReference>
<dbReference type="Proteomes" id="UP000614996">
    <property type="component" value="Unassembled WGS sequence"/>
</dbReference>
<evidence type="ECO:0000259" key="1">
    <source>
        <dbReference type="PROSITE" id="PS50943"/>
    </source>
</evidence>
<dbReference type="EMBL" id="BOPO01000021">
    <property type="protein sequence ID" value="GIL26269.1"/>
    <property type="molecule type" value="Genomic_DNA"/>
</dbReference>
<sequence>MATQAWNDEDVADRFSPTVRKRVLGLQLARLRRAAGLTSEKAADELGVGQGHLSQMEHAHRSVNKAQLLALLSIYKADESKRAELMLLHQTLKQPAWWQGMGVPAGSYVDLEAAASIVRWFDHGLVNGLLQTPEYAEEVIRLTDPTADAAAITQRVDVRMQRAELLDDGLRLWTVIDEGATRRLVGGREVMARQIEYIADRYEALPTLEVQVVPFGIGGHVAMEGSFAVLEYEDHPPLGYTEQWGQGNWLERGAEVDDALRRWQKLSGDALAQADSLKLLRKIAEDVRDGGDQVAEG</sequence>
<accession>A0A8J4A9S2</accession>
<dbReference type="GO" id="GO:0003677">
    <property type="term" value="F:DNA binding"/>
    <property type="evidence" value="ECO:0007669"/>
    <property type="project" value="InterPro"/>
</dbReference>
<proteinExistence type="predicted"/>
<organism evidence="2 3">
    <name type="scientific">Actinocatenispora comari</name>
    <dbReference type="NCBI Taxonomy" id="2807577"/>
    <lineage>
        <taxon>Bacteria</taxon>
        <taxon>Bacillati</taxon>
        <taxon>Actinomycetota</taxon>
        <taxon>Actinomycetes</taxon>
        <taxon>Micromonosporales</taxon>
        <taxon>Micromonosporaceae</taxon>
        <taxon>Actinocatenispora</taxon>
    </lineage>
</organism>
<name>A0A8J4A9S2_9ACTN</name>
<dbReference type="Pfam" id="PF19054">
    <property type="entry name" value="DUF5753"/>
    <property type="match status" value="1"/>
</dbReference>
<dbReference type="SMART" id="SM00530">
    <property type="entry name" value="HTH_XRE"/>
    <property type="match status" value="1"/>
</dbReference>
<evidence type="ECO:0000313" key="3">
    <source>
        <dbReference type="Proteomes" id="UP000614996"/>
    </source>
</evidence>
<keyword evidence="3" id="KW-1185">Reference proteome</keyword>
<dbReference type="CDD" id="cd00093">
    <property type="entry name" value="HTH_XRE"/>
    <property type="match status" value="1"/>
</dbReference>
<dbReference type="AlphaFoldDB" id="A0A8J4A9S2"/>
<protein>
    <submittedName>
        <fullName evidence="2">Transcriptional regulator</fullName>
    </submittedName>
</protein>
<gene>
    <name evidence="2" type="ORF">NUM_15230</name>
</gene>
<dbReference type="SUPFAM" id="SSF47413">
    <property type="entry name" value="lambda repressor-like DNA-binding domains"/>
    <property type="match status" value="1"/>
</dbReference>
<dbReference type="InterPro" id="IPR043917">
    <property type="entry name" value="DUF5753"/>
</dbReference>
<dbReference type="InterPro" id="IPR010982">
    <property type="entry name" value="Lambda_DNA-bd_dom_sf"/>
</dbReference>
<dbReference type="PROSITE" id="PS50943">
    <property type="entry name" value="HTH_CROC1"/>
    <property type="match status" value="1"/>
</dbReference>
<dbReference type="Gene3D" id="1.10.260.40">
    <property type="entry name" value="lambda repressor-like DNA-binding domains"/>
    <property type="match status" value="1"/>
</dbReference>
<evidence type="ECO:0000313" key="2">
    <source>
        <dbReference type="EMBL" id="GIL26269.1"/>
    </source>
</evidence>